<gene>
    <name evidence="4" type="ORF">SAMN04488539_1681</name>
</gene>
<keyword evidence="1" id="KW-0547">Nucleotide-binding</keyword>
<evidence type="ECO:0000256" key="2">
    <source>
        <dbReference type="ARBA" id="ARBA00022840"/>
    </source>
</evidence>
<accession>A0A1H1S7S0</accession>
<sequence length="236" mass="25063">MTPDHSPDHSPGFYGLVGPNAAGKTHYLRSLFGPGAALVPAAADALFVGRTVRDHLAWAAEAKPLDEISLDISESSHLNSLSVGQRRELTFAVALAANEPILLLDEPFDGLDINTRIRLRARLIDYIAADPGRTVIMASHRAEDLAGLAEHVIQVFGREVSDPVALDEARTRFPVLSGDGGDPGQLLAGLDVVSVSTLGPAWRAQLAQPLDRDVPGATVDYPDDAALIDLLASRKA</sequence>
<name>A0A1H1S7S0_9CORY</name>
<dbReference type="OrthoDB" id="4426893at2"/>
<dbReference type="CDD" id="cd00267">
    <property type="entry name" value="ABC_ATPase"/>
    <property type="match status" value="1"/>
</dbReference>
<evidence type="ECO:0000259" key="3">
    <source>
        <dbReference type="Pfam" id="PF00005"/>
    </source>
</evidence>
<dbReference type="InterPro" id="IPR003439">
    <property type="entry name" value="ABC_transporter-like_ATP-bd"/>
</dbReference>
<keyword evidence="5" id="KW-1185">Reference proteome</keyword>
<dbReference type="EMBL" id="LT629765">
    <property type="protein sequence ID" value="SDS44002.1"/>
    <property type="molecule type" value="Genomic_DNA"/>
</dbReference>
<dbReference type="STRING" id="1203190.GCA_000312345_01516"/>
<proteinExistence type="predicted"/>
<dbReference type="Proteomes" id="UP000182237">
    <property type="component" value="Chromosome I"/>
</dbReference>
<feature type="domain" description="ABC transporter" evidence="3">
    <location>
        <begin position="52"/>
        <end position="108"/>
    </location>
</feature>
<dbReference type="PANTHER" id="PTHR43158:SF10">
    <property type="entry name" value="ABC TRANSPORTER ATP-BINDING PROTEIN YTRB"/>
    <property type="match status" value="1"/>
</dbReference>
<dbReference type="RefSeq" id="WP_019194331.1">
    <property type="nucleotide sequence ID" value="NZ_LT629765.1"/>
</dbReference>
<dbReference type="GO" id="GO:0005524">
    <property type="term" value="F:ATP binding"/>
    <property type="evidence" value="ECO:0007669"/>
    <property type="project" value="UniProtKB-KW"/>
</dbReference>
<dbReference type="PANTHER" id="PTHR43158">
    <property type="entry name" value="SKFA PEPTIDE EXPORT ATP-BINDING PROTEIN SKFE"/>
    <property type="match status" value="1"/>
</dbReference>
<reference evidence="4 5" key="1">
    <citation type="submission" date="2016-10" db="EMBL/GenBank/DDBJ databases">
        <authorList>
            <person name="de Groot N.N."/>
        </authorList>
    </citation>
    <scope>NUCLEOTIDE SEQUENCE [LARGE SCALE GENOMIC DNA]</scope>
    <source>
        <strain evidence="4 5">DSM 45434</strain>
    </source>
</reference>
<dbReference type="GO" id="GO:0016887">
    <property type="term" value="F:ATP hydrolysis activity"/>
    <property type="evidence" value="ECO:0007669"/>
    <property type="project" value="InterPro"/>
</dbReference>
<dbReference type="Gene3D" id="3.40.50.300">
    <property type="entry name" value="P-loop containing nucleotide triphosphate hydrolases"/>
    <property type="match status" value="1"/>
</dbReference>
<evidence type="ECO:0000313" key="4">
    <source>
        <dbReference type="EMBL" id="SDS44002.1"/>
    </source>
</evidence>
<evidence type="ECO:0000256" key="1">
    <source>
        <dbReference type="ARBA" id="ARBA00022741"/>
    </source>
</evidence>
<dbReference type="InterPro" id="IPR027417">
    <property type="entry name" value="P-loop_NTPase"/>
</dbReference>
<dbReference type="Pfam" id="PF00005">
    <property type="entry name" value="ABC_tran"/>
    <property type="match status" value="1"/>
</dbReference>
<keyword evidence="2 4" id="KW-0067">ATP-binding</keyword>
<dbReference type="AlphaFoldDB" id="A0A1H1S7S0"/>
<dbReference type="eggNOG" id="COG1131">
    <property type="taxonomic scope" value="Bacteria"/>
</dbReference>
<organism evidence="4 5">
    <name type="scientific">Corynebacterium timonense</name>
    <dbReference type="NCBI Taxonomy" id="441500"/>
    <lineage>
        <taxon>Bacteria</taxon>
        <taxon>Bacillati</taxon>
        <taxon>Actinomycetota</taxon>
        <taxon>Actinomycetes</taxon>
        <taxon>Mycobacteriales</taxon>
        <taxon>Corynebacteriaceae</taxon>
        <taxon>Corynebacterium</taxon>
    </lineage>
</organism>
<protein>
    <submittedName>
        <fullName evidence="4">ABC-2 type transport system ATP-binding protein</fullName>
    </submittedName>
</protein>
<dbReference type="SUPFAM" id="SSF52540">
    <property type="entry name" value="P-loop containing nucleoside triphosphate hydrolases"/>
    <property type="match status" value="1"/>
</dbReference>
<evidence type="ECO:0000313" key="5">
    <source>
        <dbReference type="Proteomes" id="UP000182237"/>
    </source>
</evidence>